<proteinExistence type="inferred from homology"/>
<dbReference type="PROSITE" id="PS01031">
    <property type="entry name" value="SHSP"/>
    <property type="match status" value="1"/>
</dbReference>
<comment type="caution">
    <text evidence="4">The sequence shown here is derived from an EMBL/GenBank/DDBJ whole genome shotgun (WGS) entry which is preliminary data.</text>
</comment>
<organism evidence="4 5">
    <name type="scientific">Polycladomyces subterraneus</name>
    <dbReference type="NCBI Taxonomy" id="1016997"/>
    <lineage>
        <taxon>Bacteria</taxon>
        <taxon>Bacillati</taxon>
        <taxon>Bacillota</taxon>
        <taxon>Bacilli</taxon>
        <taxon>Bacillales</taxon>
        <taxon>Thermoactinomycetaceae</taxon>
        <taxon>Polycladomyces</taxon>
    </lineage>
</organism>
<protein>
    <submittedName>
        <fullName evidence="4">Hsp20/alpha crystallin family protein</fullName>
    </submittedName>
</protein>
<dbReference type="RefSeq" id="WP_301237101.1">
    <property type="nucleotide sequence ID" value="NZ_JANRHH010000003.1"/>
</dbReference>
<comment type="similarity">
    <text evidence="1 2">Belongs to the small heat shock protein (HSP20) family.</text>
</comment>
<feature type="domain" description="SHSP" evidence="3">
    <location>
        <begin position="42"/>
        <end position="156"/>
    </location>
</feature>
<dbReference type="InterPro" id="IPR008978">
    <property type="entry name" value="HSP20-like_chaperone"/>
</dbReference>
<dbReference type="Pfam" id="PF00011">
    <property type="entry name" value="HSP20"/>
    <property type="match status" value="1"/>
</dbReference>
<dbReference type="PANTHER" id="PTHR11527">
    <property type="entry name" value="HEAT-SHOCK PROTEIN 20 FAMILY MEMBER"/>
    <property type="match status" value="1"/>
</dbReference>
<evidence type="ECO:0000313" key="4">
    <source>
        <dbReference type="EMBL" id="MDN4592358.1"/>
    </source>
</evidence>
<name>A0ABT8IHV2_9BACL</name>
<sequence>MAWLQRFDPFDRIPITHFRHELNRTFQRFFGQPFLTDGDFLAERGTFMPTFNVEEHEDHYMVEVEVPGMDVKDVNIEVHGNTLVIKGEKRRKTEREKEGRVHVMESSYGAFHRSFTLPENADPQGITAKRRNGVLYIRIPKDQTKTPDRLISGTITRFSNT</sequence>
<dbReference type="Proteomes" id="UP001174196">
    <property type="component" value="Unassembled WGS sequence"/>
</dbReference>
<dbReference type="SUPFAM" id="SSF49764">
    <property type="entry name" value="HSP20-like chaperones"/>
    <property type="match status" value="1"/>
</dbReference>
<evidence type="ECO:0000256" key="1">
    <source>
        <dbReference type="PROSITE-ProRule" id="PRU00285"/>
    </source>
</evidence>
<reference evidence="4" key="1">
    <citation type="submission" date="2022-08" db="EMBL/GenBank/DDBJ databases">
        <title>Polycladomyces zharkentsis sp. nov., a novel thermophilic CMC and starch-degrading bacterium isolated from a geothermal spring in Kazakhstan.</title>
        <authorList>
            <person name="Mashzhan A."/>
            <person name="Kistaubaeva A."/>
            <person name="Javier-Lopez R."/>
            <person name="Birkeland N.-K."/>
        </authorList>
    </citation>
    <scope>NUCLEOTIDE SEQUENCE</scope>
    <source>
        <strain evidence="4">KSR 13</strain>
    </source>
</reference>
<evidence type="ECO:0000259" key="3">
    <source>
        <dbReference type="PROSITE" id="PS01031"/>
    </source>
</evidence>
<dbReference type="Gene3D" id="2.60.40.790">
    <property type="match status" value="1"/>
</dbReference>
<keyword evidence="5" id="KW-1185">Reference proteome</keyword>
<dbReference type="InterPro" id="IPR031107">
    <property type="entry name" value="Small_HSP"/>
</dbReference>
<dbReference type="InterPro" id="IPR002068">
    <property type="entry name" value="A-crystallin/Hsp20_dom"/>
</dbReference>
<dbReference type="EMBL" id="JANRHH010000003">
    <property type="protein sequence ID" value="MDN4592358.1"/>
    <property type="molecule type" value="Genomic_DNA"/>
</dbReference>
<gene>
    <name evidence="4" type="ORF">NWF35_00200</name>
</gene>
<evidence type="ECO:0000256" key="2">
    <source>
        <dbReference type="RuleBase" id="RU003616"/>
    </source>
</evidence>
<dbReference type="CDD" id="cd06464">
    <property type="entry name" value="ACD_sHsps-like"/>
    <property type="match status" value="1"/>
</dbReference>
<evidence type="ECO:0000313" key="5">
    <source>
        <dbReference type="Proteomes" id="UP001174196"/>
    </source>
</evidence>
<accession>A0ABT8IHV2</accession>